<protein>
    <submittedName>
        <fullName evidence="1">Uncharacterized protein</fullName>
    </submittedName>
</protein>
<accession>A0A0L8GBS9</accession>
<organism evidence="1">
    <name type="scientific">Octopus bimaculoides</name>
    <name type="common">California two-spotted octopus</name>
    <dbReference type="NCBI Taxonomy" id="37653"/>
    <lineage>
        <taxon>Eukaryota</taxon>
        <taxon>Metazoa</taxon>
        <taxon>Spiralia</taxon>
        <taxon>Lophotrochozoa</taxon>
        <taxon>Mollusca</taxon>
        <taxon>Cephalopoda</taxon>
        <taxon>Coleoidea</taxon>
        <taxon>Octopodiformes</taxon>
        <taxon>Octopoda</taxon>
        <taxon>Incirrata</taxon>
        <taxon>Octopodidae</taxon>
        <taxon>Octopus</taxon>
    </lineage>
</organism>
<sequence>MNFGHYDRMTTDDSYLYIQGEWDRYSSYYEYRNIVCLTQAGEYYKIFLSQRFYKDKVDFSSINCKGPRFVGSCNWEKNKLYIEGLFMVNRESFPVSRLQTDKCLVQVKDIDISDEGKTVVCEKANNGNVKIFDEDGELLCHRNVGSVVGGVCFTQETHIMVTLPQRQEIFQLKKQDLEKYKVWQSRVPYGVIWRKVGGIYWCQHIELIECHCIKIDGDQLNILESVSLVKLDFTLHFLSNKSQMNNEIFSNELTNRLKYSGEDGDGGRRGESGEIISKGRLKVGCGSYIAESMSGIDEISVRRLPYRTAMVPLSIPAVDEPVNYNYVDYNSKLIKLDDNVYVLMFRDTITLIRTTTGDILQHKQLPQQQPLGICQWTDQRFIVIFGKEMMVFNRDLCRLRSIKTEKYYNTVYKYNDNQLVCGGHYIRNITQNERDKHYKVKYYNKNIYYACINPDAYDSYYVDVVDINDGTCKYEVCYGETMKYGKYEGDAVVFDVAVTAFGDVVVVRTETKKVEELNCEYDFCLVDWYREESLVRRIELVPGEINFKLDIYRPCLTAVGEYVYITDLENNIYQIPGQTEHQTFENTAEYLLLRSYDNEVFQVLGVDSSDNSLMVFGIIPGRQSFAFFHYDK</sequence>
<dbReference type="InterPro" id="IPR011044">
    <property type="entry name" value="Quino_amine_DH_bsu"/>
</dbReference>
<dbReference type="SUPFAM" id="SSF50969">
    <property type="entry name" value="YVTN repeat-like/Quinoprotein amine dehydrogenase"/>
    <property type="match status" value="1"/>
</dbReference>
<name>A0A0L8GBS9_OCTBM</name>
<reference evidence="1" key="1">
    <citation type="submission" date="2015-07" db="EMBL/GenBank/DDBJ databases">
        <title>MeaNS - Measles Nucleotide Surveillance Program.</title>
        <authorList>
            <person name="Tran T."/>
            <person name="Druce J."/>
        </authorList>
    </citation>
    <scope>NUCLEOTIDE SEQUENCE</scope>
    <source>
        <strain evidence="1">UCB-OBI-ISO-001</strain>
        <tissue evidence="1">Gonad</tissue>
    </source>
</reference>
<proteinExistence type="predicted"/>
<evidence type="ECO:0000313" key="1">
    <source>
        <dbReference type="EMBL" id="KOF74294.1"/>
    </source>
</evidence>
<gene>
    <name evidence="1" type="ORF">OCBIM_22036465mg</name>
</gene>
<dbReference type="OrthoDB" id="10360705at2759"/>
<dbReference type="AlphaFoldDB" id="A0A0L8GBS9"/>
<dbReference type="EMBL" id="KQ422771">
    <property type="protein sequence ID" value="KOF74294.1"/>
    <property type="molecule type" value="Genomic_DNA"/>
</dbReference>